<sequence length="78" mass="8883">MNISYVTYFNSIRKVLLCNLYCIFIYFTCKVSVTLSLSLSLSLSLPNSIPSLLKAICPPEIPSNKLNTFITLYLHINY</sequence>
<organism evidence="2">
    <name type="scientific">Phage sp. ctGns7</name>
    <dbReference type="NCBI Taxonomy" id="2828003"/>
    <lineage>
        <taxon>Viruses</taxon>
    </lineage>
</organism>
<reference evidence="2" key="1">
    <citation type="journal article" date="2021" name="Proc. Natl. Acad. Sci. U.S.A.">
        <title>A Catalog of Tens of Thousands of Viruses from Human Metagenomes Reveals Hidden Associations with Chronic Diseases.</title>
        <authorList>
            <person name="Tisza M.J."/>
            <person name="Buck C.B."/>
        </authorList>
    </citation>
    <scope>NUCLEOTIDE SEQUENCE</scope>
    <source>
        <strain evidence="2">CtGns7</strain>
    </source>
</reference>
<keyword evidence="1" id="KW-0812">Transmembrane</keyword>
<protein>
    <submittedName>
        <fullName evidence="2">Uncharacterized protein</fullName>
    </submittedName>
</protein>
<name>A0A8S5S9A9_9VIRU</name>
<keyword evidence="1" id="KW-1133">Transmembrane helix</keyword>
<dbReference type="EMBL" id="BK032555">
    <property type="protein sequence ID" value="DAF47496.1"/>
    <property type="molecule type" value="Genomic_DNA"/>
</dbReference>
<keyword evidence="1" id="KW-0472">Membrane</keyword>
<evidence type="ECO:0000256" key="1">
    <source>
        <dbReference type="SAM" id="Phobius"/>
    </source>
</evidence>
<proteinExistence type="predicted"/>
<accession>A0A8S5S9A9</accession>
<feature type="transmembrane region" description="Helical" evidence="1">
    <location>
        <begin position="20"/>
        <end position="43"/>
    </location>
</feature>
<evidence type="ECO:0000313" key="2">
    <source>
        <dbReference type="EMBL" id="DAF47496.1"/>
    </source>
</evidence>